<dbReference type="Proteomes" id="UP001428774">
    <property type="component" value="Unassembled WGS sequence"/>
</dbReference>
<evidence type="ECO:0000313" key="2">
    <source>
        <dbReference type="Proteomes" id="UP001428774"/>
    </source>
</evidence>
<sequence>MSDMRGPMRPWLRIVLFASLALNLAVAGLFAGFLFKGPPRHGHDRDPVAPYTRAFDEEQRGEVWQALRQRYRADRAADGRPDVLGEYHAALDALRAEPFDAEGFGRVLAEQGARADERRQRGERVLLDYVTALSPEDRAAYADRLEVVLAEYAARFERFRKKGGRD</sequence>
<gene>
    <name evidence="1" type="ORF">ABFB10_03710</name>
</gene>
<evidence type="ECO:0000313" key="1">
    <source>
        <dbReference type="EMBL" id="MEN9060270.1"/>
    </source>
</evidence>
<dbReference type="Pfam" id="PF13801">
    <property type="entry name" value="Metal_resist"/>
    <property type="match status" value="1"/>
</dbReference>
<keyword evidence="2" id="KW-1185">Reference proteome</keyword>
<reference evidence="1 2" key="1">
    <citation type="submission" date="2024-05" db="EMBL/GenBank/DDBJ databases">
        <title>Genome sequence of Ponticoccus litoralis KCCM 90028.</title>
        <authorList>
            <person name="Kim J.M."/>
            <person name="Lee J.K."/>
            <person name="Choi B.J."/>
            <person name="Bayburt H."/>
            <person name="Baek J.H."/>
            <person name="Jeon C.O."/>
        </authorList>
    </citation>
    <scope>NUCLEOTIDE SEQUENCE [LARGE SCALE GENOMIC DNA]</scope>
    <source>
        <strain evidence="1 2">KCCM 90028</strain>
    </source>
</reference>
<comment type="caution">
    <text evidence="1">The sequence shown here is derived from an EMBL/GenBank/DDBJ whole genome shotgun (WGS) entry which is preliminary data.</text>
</comment>
<dbReference type="EMBL" id="JBDNCH010000002">
    <property type="protein sequence ID" value="MEN9060270.1"/>
    <property type="molecule type" value="Genomic_DNA"/>
</dbReference>
<dbReference type="AlphaFoldDB" id="A0AAW9SN40"/>
<protein>
    <submittedName>
        <fullName evidence="1">Periplasmic heavy metal sensor</fullName>
    </submittedName>
</protein>
<dbReference type="InterPro" id="IPR025961">
    <property type="entry name" value="Metal_resist"/>
</dbReference>
<name>A0AAW9SN40_9RHOB</name>
<proteinExistence type="predicted"/>
<accession>A0AAW9SN40</accession>
<dbReference type="RefSeq" id="WP_347165464.1">
    <property type="nucleotide sequence ID" value="NZ_JBDNCH010000002.1"/>
</dbReference>
<organism evidence="1 2">
    <name type="scientific">Ponticoccus litoralis</name>
    <dbReference type="NCBI Taxonomy" id="422297"/>
    <lineage>
        <taxon>Bacteria</taxon>
        <taxon>Pseudomonadati</taxon>
        <taxon>Pseudomonadota</taxon>
        <taxon>Alphaproteobacteria</taxon>
        <taxon>Rhodobacterales</taxon>
        <taxon>Roseobacteraceae</taxon>
        <taxon>Ponticoccus</taxon>
    </lineage>
</organism>